<feature type="transmembrane region" description="Helical" evidence="1">
    <location>
        <begin position="158"/>
        <end position="178"/>
    </location>
</feature>
<dbReference type="EMBL" id="ML122252">
    <property type="protein sequence ID" value="RPD65625.1"/>
    <property type="molecule type" value="Genomic_DNA"/>
</dbReference>
<keyword evidence="1" id="KW-1133">Transmembrane helix</keyword>
<feature type="transmembrane region" description="Helical" evidence="1">
    <location>
        <begin position="57"/>
        <end position="76"/>
    </location>
</feature>
<feature type="transmembrane region" description="Helical" evidence="1">
    <location>
        <begin position="205"/>
        <end position="224"/>
    </location>
</feature>
<reference evidence="3" key="1">
    <citation type="journal article" date="2018" name="Genome Biol. Evol.">
        <title>Genomics and development of Lentinus tigrinus, a white-rot wood-decaying mushroom with dimorphic fruiting bodies.</title>
        <authorList>
            <person name="Wu B."/>
            <person name="Xu Z."/>
            <person name="Knudson A."/>
            <person name="Carlson A."/>
            <person name="Chen N."/>
            <person name="Kovaka S."/>
            <person name="LaButti K."/>
            <person name="Lipzen A."/>
            <person name="Pennachio C."/>
            <person name="Riley R."/>
            <person name="Schakwitz W."/>
            <person name="Umezawa K."/>
            <person name="Ohm R.A."/>
            <person name="Grigoriev I.V."/>
            <person name="Nagy L.G."/>
            <person name="Gibbons J."/>
            <person name="Hibbett D."/>
        </authorList>
    </citation>
    <scope>NUCLEOTIDE SEQUENCE [LARGE SCALE GENOMIC DNA]</scope>
    <source>
        <strain evidence="3">ALCF2SS1-6</strain>
    </source>
</reference>
<dbReference type="Pfam" id="PF20151">
    <property type="entry name" value="DUF6533"/>
    <property type="match status" value="1"/>
</dbReference>
<accession>A0A5C2SP83</accession>
<feature type="transmembrane region" description="Helical" evidence="1">
    <location>
        <begin position="230"/>
        <end position="250"/>
    </location>
</feature>
<dbReference type="InterPro" id="IPR045340">
    <property type="entry name" value="DUF6533"/>
</dbReference>
<dbReference type="OrthoDB" id="2637653at2759"/>
<dbReference type="AlphaFoldDB" id="A0A5C2SP83"/>
<protein>
    <recommendedName>
        <fullName evidence="2">DUF6533 domain-containing protein</fullName>
    </recommendedName>
</protein>
<keyword evidence="4" id="KW-1185">Reference proteome</keyword>
<proteinExistence type="predicted"/>
<feature type="transmembrane region" description="Helical" evidence="1">
    <location>
        <begin position="82"/>
        <end position="104"/>
    </location>
</feature>
<name>A0A5C2SP83_9APHY</name>
<keyword evidence="1" id="KW-0472">Membrane</keyword>
<evidence type="ECO:0000313" key="4">
    <source>
        <dbReference type="Proteomes" id="UP000313359"/>
    </source>
</evidence>
<dbReference type="Proteomes" id="UP000313359">
    <property type="component" value="Unassembled WGS sequence"/>
</dbReference>
<feature type="domain" description="DUF6533" evidence="2">
    <location>
        <begin position="18"/>
        <end position="60"/>
    </location>
</feature>
<evidence type="ECO:0000259" key="2">
    <source>
        <dbReference type="Pfam" id="PF20151"/>
    </source>
</evidence>
<evidence type="ECO:0000256" key="1">
    <source>
        <dbReference type="SAM" id="Phobius"/>
    </source>
</evidence>
<feature type="transmembrane region" description="Helical" evidence="1">
    <location>
        <begin position="116"/>
        <end position="138"/>
    </location>
</feature>
<sequence length="300" mass="33562">MDSRIGDIQAAQWNAHAGVASLSFVLYDILLNLGDEIELIWTGPACWARLLYLVVRYVPLCVLCSLIMLIVHGITWTPERCLIMVVYQNVAIQSLTLAVELILLSRVYAMYNRNRILLLSLAAFLVAEVGSMIGILSITTPKFRMSEGCVVAHTPRLFSFYWILPLAFETTLLVLTFYKFFTSISGRSVFGGKHSIMFVLMRDGTWAYAIIFMSMLLNIVFYAVETNPLAGVGFTWEVATLSFAGSHVLLNTRRVALQPNNDQSYWTDVSALQFGTTGTARGIDFIELERPCELTTLKSA</sequence>
<dbReference type="STRING" id="1328759.A0A5C2SP83"/>
<gene>
    <name evidence="3" type="ORF">L227DRAFT_570918</name>
</gene>
<organism evidence="3 4">
    <name type="scientific">Lentinus tigrinus ALCF2SS1-6</name>
    <dbReference type="NCBI Taxonomy" id="1328759"/>
    <lineage>
        <taxon>Eukaryota</taxon>
        <taxon>Fungi</taxon>
        <taxon>Dikarya</taxon>
        <taxon>Basidiomycota</taxon>
        <taxon>Agaricomycotina</taxon>
        <taxon>Agaricomycetes</taxon>
        <taxon>Polyporales</taxon>
        <taxon>Polyporaceae</taxon>
        <taxon>Lentinus</taxon>
    </lineage>
</organism>
<keyword evidence="1" id="KW-0812">Transmembrane</keyword>
<evidence type="ECO:0000313" key="3">
    <source>
        <dbReference type="EMBL" id="RPD65625.1"/>
    </source>
</evidence>